<dbReference type="KEGG" id="sla:SERLADRAFT_432036"/>
<accession>F8NE94</accession>
<proteinExistence type="predicted"/>
<dbReference type="Proteomes" id="UP000008064">
    <property type="component" value="Unassembled WGS sequence"/>
</dbReference>
<sequence length="121" mass="14037">MPQDQLLLSNITHPPLPPALIILAAKSLPDFITTLHPKLSLGQNPSDFPEFLPWDMDPPYDLPDTHTPEEVQITLSIRDMHERQLYREREKREAYMSIYNSRRCLGYCTFLVGDISMLLAW</sequence>
<dbReference type="RefSeq" id="XP_007312360.1">
    <property type="nucleotide sequence ID" value="XM_007312298.1"/>
</dbReference>
<dbReference type="EMBL" id="GL945428">
    <property type="protein sequence ID" value="EGO30476.1"/>
    <property type="molecule type" value="Genomic_DNA"/>
</dbReference>
<evidence type="ECO:0000313" key="1">
    <source>
        <dbReference type="EMBL" id="EGO30476.1"/>
    </source>
</evidence>
<reference evidence="1" key="1">
    <citation type="submission" date="2011-04" db="EMBL/GenBank/DDBJ databases">
        <title>Evolution of plant cell wall degrading machinery underlies the functional diversity of forest fungi.</title>
        <authorList>
            <consortium name="US DOE Joint Genome Institute (JGI-PGF)"/>
            <person name="Eastwood D.C."/>
            <person name="Floudas D."/>
            <person name="Binder M."/>
            <person name="Majcherczyk A."/>
            <person name="Schneider P."/>
            <person name="Aerts A."/>
            <person name="Asiegbu F.O."/>
            <person name="Baker S.E."/>
            <person name="Barry K."/>
            <person name="Bendiksby M."/>
            <person name="Blumentritt M."/>
            <person name="Coutinho P.M."/>
            <person name="Cullen D."/>
            <person name="Cullen D."/>
            <person name="Gathman A."/>
            <person name="Goodell B."/>
            <person name="Henrissat B."/>
            <person name="Ihrmark K."/>
            <person name="Kauserud H."/>
            <person name="Kohler A."/>
            <person name="LaButti K."/>
            <person name="Lapidus A."/>
            <person name="Lavin J.L."/>
            <person name="Lee Y.-H."/>
            <person name="Lindquist E."/>
            <person name="Lilly W."/>
            <person name="Lucas S."/>
            <person name="Morin E."/>
            <person name="Murat C."/>
            <person name="Oguiza J.A."/>
            <person name="Park J."/>
            <person name="Pisabarro A.G."/>
            <person name="Riley R."/>
            <person name="Rosling A."/>
            <person name="Salamov A."/>
            <person name="Schmidt O."/>
            <person name="Schmutz J."/>
            <person name="Skrede I."/>
            <person name="Stenlid J."/>
            <person name="Wiebenga A."/>
            <person name="Xie X."/>
            <person name="Kues U."/>
            <person name="Hibbett D.S."/>
            <person name="Hoffmeister D."/>
            <person name="Hogberg N."/>
            <person name="Martin F."/>
            <person name="Grigoriev I.V."/>
            <person name="Watkinson S.C."/>
        </authorList>
    </citation>
    <scope>NUCLEOTIDE SEQUENCE</scope>
    <source>
        <strain evidence="1">S7.9</strain>
    </source>
</reference>
<gene>
    <name evidence="1" type="ORF">SERLADRAFT_432036</name>
</gene>
<protein>
    <submittedName>
        <fullName evidence="1">Uncharacterized protein</fullName>
    </submittedName>
</protein>
<organism>
    <name type="scientific">Serpula lacrymans var. lacrymans (strain S7.9)</name>
    <name type="common">Dry rot fungus</name>
    <dbReference type="NCBI Taxonomy" id="578457"/>
    <lineage>
        <taxon>Eukaryota</taxon>
        <taxon>Fungi</taxon>
        <taxon>Dikarya</taxon>
        <taxon>Basidiomycota</taxon>
        <taxon>Agaricomycotina</taxon>
        <taxon>Agaricomycetes</taxon>
        <taxon>Agaricomycetidae</taxon>
        <taxon>Boletales</taxon>
        <taxon>Coniophorineae</taxon>
        <taxon>Serpulaceae</taxon>
        <taxon>Serpula</taxon>
    </lineage>
</organism>
<dbReference type="HOGENOM" id="CLU_2039472_0_0_1"/>
<dbReference type="GeneID" id="18813893"/>
<dbReference type="AlphaFoldDB" id="F8NE94"/>
<name>F8NE94_SERL9</name>